<dbReference type="Gene3D" id="1.20.5.170">
    <property type="match status" value="1"/>
</dbReference>
<gene>
    <name evidence="1" type="ORF">Q5P01_016241</name>
</gene>
<name>A0AA88MGN1_CHASR</name>
<accession>A0AA88MGN1</accession>
<dbReference type="GO" id="GO:0005874">
    <property type="term" value="C:microtubule"/>
    <property type="evidence" value="ECO:0007669"/>
    <property type="project" value="TreeGrafter"/>
</dbReference>
<evidence type="ECO:0000313" key="1">
    <source>
        <dbReference type="EMBL" id="KAK2835757.1"/>
    </source>
</evidence>
<protein>
    <recommendedName>
        <fullName evidence="3">FSD1L</fullName>
    </recommendedName>
</protein>
<dbReference type="EMBL" id="JAUPFM010000012">
    <property type="protein sequence ID" value="KAK2835757.1"/>
    <property type="molecule type" value="Genomic_DNA"/>
</dbReference>
<dbReference type="GO" id="GO:0051302">
    <property type="term" value="P:regulation of cell division"/>
    <property type="evidence" value="ECO:0007669"/>
    <property type="project" value="TreeGrafter"/>
</dbReference>
<evidence type="ECO:0000313" key="2">
    <source>
        <dbReference type="Proteomes" id="UP001187415"/>
    </source>
</evidence>
<keyword evidence="2" id="KW-1185">Reference proteome</keyword>
<comment type="caution">
    <text evidence="1">The sequence shown here is derived from an EMBL/GenBank/DDBJ whole genome shotgun (WGS) entry which is preliminary data.</text>
</comment>
<dbReference type="PANTHER" id="PTHR24099:SF4">
    <property type="entry name" value="FIBRONECTIN TYPE III AND SPRY DOMAIN-CONTAINING PROTEIN 1"/>
    <property type="match status" value="1"/>
</dbReference>
<reference evidence="1" key="1">
    <citation type="submission" date="2023-07" db="EMBL/GenBank/DDBJ databases">
        <title>Chromosome-level Genome Assembly of Striped Snakehead (Channa striata).</title>
        <authorList>
            <person name="Liu H."/>
        </authorList>
    </citation>
    <scope>NUCLEOTIDE SEQUENCE</scope>
    <source>
        <strain evidence="1">Gz</strain>
        <tissue evidence="1">Muscle</tissue>
    </source>
</reference>
<dbReference type="GO" id="GO:0008017">
    <property type="term" value="F:microtubule binding"/>
    <property type="evidence" value="ECO:0007669"/>
    <property type="project" value="TreeGrafter"/>
</dbReference>
<dbReference type="PANTHER" id="PTHR24099">
    <property type="entry name" value="E3 UBIQUITIN-PROTEIN LIGASE TRIM36-RELATED"/>
    <property type="match status" value="1"/>
</dbReference>
<dbReference type="InterPro" id="IPR050617">
    <property type="entry name" value="E3_ligase_FN3/SPRY"/>
</dbReference>
<dbReference type="GO" id="GO:0060236">
    <property type="term" value="P:regulation of mitotic spindle organization"/>
    <property type="evidence" value="ECO:0007669"/>
    <property type="project" value="TreeGrafter"/>
</dbReference>
<proteinExistence type="predicted"/>
<dbReference type="AlphaFoldDB" id="A0AA88MGN1"/>
<evidence type="ECO:0008006" key="3">
    <source>
        <dbReference type="Google" id="ProtNLM"/>
    </source>
</evidence>
<organism evidence="1 2">
    <name type="scientific">Channa striata</name>
    <name type="common">Snakehead murrel</name>
    <name type="synonym">Ophicephalus striatus</name>
    <dbReference type="NCBI Taxonomy" id="64152"/>
    <lineage>
        <taxon>Eukaryota</taxon>
        <taxon>Metazoa</taxon>
        <taxon>Chordata</taxon>
        <taxon>Craniata</taxon>
        <taxon>Vertebrata</taxon>
        <taxon>Euteleostomi</taxon>
        <taxon>Actinopterygii</taxon>
        <taxon>Neopterygii</taxon>
        <taxon>Teleostei</taxon>
        <taxon>Neoteleostei</taxon>
        <taxon>Acanthomorphata</taxon>
        <taxon>Anabantaria</taxon>
        <taxon>Anabantiformes</taxon>
        <taxon>Channoidei</taxon>
        <taxon>Channidae</taxon>
        <taxon>Channa</taxon>
    </lineage>
</organism>
<dbReference type="Proteomes" id="UP001187415">
    <property type="component" value="Unassembled WGS sequence"/>
</dbReference>
<sequence length="123" mass="14466">MADQKESLRKITHTLAMKNEEISNFICTIKQSLDNLEANSNRVQEDLESEFTSLHLVLNEMKENMLTRIKQERASRTYELQSQLTACSKALRVQRSCWSWPTRRCAPLRRTDSLRRPKTLRIV</sequence>